<dbReference type="InterPro" id="IPR036691">
    <property type="entry name" value="Endo/exonu/phosph_ase_sf"/>
</dbReference>
<feature type="domain" description="Endonuclease/exonuclease/phosphatase" evidence="1">
    <location>
        <begin position="80"/>
        <end position="274"/>
    </location>
</feature>
<dbReference type="EMBL" id="BMXV01000003">
    <property type="protein sequence ID" value="GGY68770.1"/>
    <property type="molecule type" value="Genomic_DNA"/>
</dbReference>
<accession>A0ABQ3AV39</accession>
<dbReference type="SUPFAM" id="SSF56219">
    <property type="entry name" value="DNase I-like"/>
    <property type="match status" value="1"/>
</dbReference>
<dbReference type="Gene3D" id="3.60.10.10">
    <property type="entry name" value="Endonuclease/exonuclease/phosphatase"/>
    <property type="match status" value="1"/>
</dbReference>
<name>A0ABQ3AV39_9GAMM</name>
<dbReference type="InterPro" id="IPR005135">
    <property type="entry name" value="Endo/exonuclease/phosphatase"/>
</dbReference>
<sequence>MHLSFLWWNTGLSPLGNNRGSKEEINFTKDFVQLAIDLMNIDFLALGEIGIENIKDLETVTGDYEIINGIEEVGRTKFTTCIIYNPETIKISREYVGSVAEKGSRTYKIAQTLSIKSLYDDTEIFVFVSHWPSRRTFDKGHDERAYYGQKLRDIINETDGNQCRNSHVILMGDFNDEPFDSSLTEHLMSTRERPTTPSRKHLLYNPFWRKLGYEKPFSNDHNRKLVSAGSCYYASEKYSRWKTFDQIIFSSTFLGDSTWKLDEDYTDILSSDYILEQILSRQSNFDHLPVISAIKKVQNHDQL</sequence>
<proteinExistence type="predicted"/>
<dbReference type="Proteomes" id="UP000601597">
    <property type="component" value="Unassembled WGS sequence"/>
</dbReference>
<evidence type="ECO:0000313" key="2">
    <source>
        <dbReference type="EMBL" id="GGY68770.1"/>
    </source>
</evidence>
<gene>
    <name evidence="2" type="ORF">GCM10007071_14530</name>
</gene>
<comment type="caution">
    <text evidence="2">The sequence shown here is derived from an EMBL/GenBank/DDBJ whole genome shotgun (WGS) entry which is preliminary data.</text>
</comment>
<dbReference type="RefSeq" id="WP_189574963.1">
    <property type="nucleotide sequence ID" value="NZ_BMXV01000003.1"/>
</dbReference>
<keyword evidence="3" id="KW-1185">Reference proteome</keyword>
<organism evidence="2 3">
    <name type="scientific">Marinobacter zhanjiangensis</name>
    <dbReference type="NCBI Taxonomy" id="578215"/>
    <lineage>
        <taxon>Bacteria</taxon>
        <taxon>Pseudomonadati</taxon>
        <taxon>Pseudomonadota</taxon>
        <taxon>Gammaproteobacteria</taxon>
        <taxon>Pseudomonadales</taxon>
        <taxon>Marinobacteraceae</taxon>
        <taxon>Marinobacter</taxon>
    </lineage>
</organism>
<protein>
    <recommendedName>
        <fullName evidence="1">Endonuclease/exonuclease/phosphatase domain-containing protein</fullName>
    </recommendedName>
</protein>
<dbReference type="Pfam" id="PF19580">
    <property type="entry name" value="Exo_endo_phos_3"/>
    <property type="match status" value="1"/>
</dbReference>
<evidence type="ECO:0000259" key="1">
    <source>
        <dbReference type="Pfam" id="PF19580"/>
    </source>
</evidence>
<reference evidence="3" key="1">
    <citation type="journal article" date="2019" name="Int. J. Syst. Evol. Microbiol.">
        <title>The Global Catalogue of Microorganisms (GCM) 10K type strain sequencing project: providing services to taxonomists for standard genome sequencing and annotation.</title>
        <authorList>
            <consortium name="The Broad Institute Genomics Platform"/>
            <consortium name="The Broad Institute Genome Sequencing Center for Infectious Disease"/>
            <person name="Wu L."/>
            <person name="Ma J."/>
        </authorList>
    </citation>
    <scope>NUCLEOTIDE SEQUENCE [LARGE SCALE GENOMIC DNA]</scope>
    <source>
        <strain evidence="3">KCTC 22280</strain>
    </source>
</reference>
<evidence type="ECO:0000313" key="3">
    <source>
        <dbReference type="Proteomes" id="UP000601597"/>
    </source>
</evidence>